<name>A0AA49X293_9VIRU</name>
<accession>A0AA49X293</accession>
<evidence type="ECO:0000256" key="1">
    <source>
        <dbReference type="SAM" id="MobiDB-lite"/>
    </source>
</evidence>
<protein>
    <submittedName>
        <fullName evidence="2">Uncharacterized protein</fullName>
    </submittedName>
</protein>
<feature type="compositionally biased region" description="Basic residues" evidence="1">
    <location>
        <begin position="1"/>
        <end position="14"/>
    </location>
</feature>
<sequence>MKHKKKVKQKKLKTEKKAKSEYDANSFYLKHPTWRFSKRDRQHEKWCINDGEFDNILVEKLDSFETMTWKEIMEIKCGRYHNTRNHFIGCDELTKEAQSRLKELKLYEKADGSFFSLSLNNKIRLWGILVDGIFEIIWLDNEHEVYKYNKKHT</sequence>
<proteinExistence type="predicted"/>
<organism evidence="2">
    <name type="scientific">Firmicutes phage HS08</name>
    <dbReference type="NCBI Taxonomy" id="3056391"/>
    <lineage>
        <taxon>Viruses</taxon>
    </lineage>
</organism>
<feature type="region of interest" description="Disordered" evidence="1">
    <location>
        <begin position="1"/>
        <end position="20"/>
    </location>
</feature>
<dbReference type="EMBL" id="OQ890315">
    <property type="protein sequence ID" value="WLJ25743.1"/>
    <property type="molecule type" value="Genomic_DNA"/>
</dbReference>
<evidence type="ECO:0000313" key="2">
    <source>
        <dbReference type="EMBL" id="WLJ25743.1"/>
    </source>
</evidence>
<reference evidence="2" key="1">
    <citation type="submission" date="2023-04" db="EMBL/GenBank/DDBJ databases">
        <title>The human skin virome in hidradenitis suppurativa patients.</title>
        <authorList>
            <person name="Jansen D."/>
        </authorList>
    </citation>
    <scope>NUCLEOTIDE SEQUENCE</scope>
    <source>
        <strain evidence="2">VC3_JansenPhageE</strain>
    </source>
</reference>